<dbReference type="CDD" id="cd08674">
    <property type="entry name" value="Cdt1_m"/>
    <property type="match status" value="1"/>
</dbReference>
<dbReference type="PANTHER" id="PTHR28637">
    <property type="entry name" value="DNA REPLICATION FACTOR CDT1"/>
    <property type="match status" value="1"/>
</dbReference>
<dbReference type="InterPro" id="IPR045173">
    <property type="entry name" value="Cdt1"/>
</dbReference>
<dbReference type="InterPro" id="IPR038090">
    <property type="entry name" value="Cdt1_C_WH_dom_sf"/>
</dbReference>
<reference evidence="5" key="1">
    <citation type="submission" date="2022-05" db="EMBL/GenBank/DDBJ databases">
        <title>The Musa troglodytarum L. genome provides insights into the mechanism of non-climacteric behaviour and enrichment of carotenoids.</title>
        <authorList>
            <person name="Wang J."/>
        </authorList>
    </citation>
    <scope>NUCLEOTIDE SEQUENCE</scope>
    <source>
        <tissue evidence="5">Leaf</tissue>
    </source>
</reference>
<dbReference type="GO" id="GO:0000076">
    <property type="term" value="P:DNA replication checkpoint signaling"/>
    <property type="evidence" value="ECO:0007669"/>
    <property type="project" value="TreeGrafter"/>
</dbReference>
<feature type="compositionally biased region" description="Basic and acidic residues" evidence="3">
    <location>
        <begin position="25"/>
        <end position="43"/>
    </location>
</feature>
<feature type="domain" description="CDT1 Geminin-binding" evidence="4">
    <location>
        <begin position="102"/>
        <end position="233"/>
    </location>
</feature>
<accession>A0A9E7F2X6</accession>
<dbReference type="InterPro" id="IPR032054">
    <property type="entry name" value="Cdt1_C"/>
</dbReference>
<feature type="compositionally biased region" description="Polar residues" evidence="3">
    <location>
        <begin position="320"/>
        <end position="344"/>
    </location>
</feature>
<dbReference type="Pfam" id="PF08839">
    <property type="entry name" value="CDT1"/>
    <property type="match status" value="1"/>
</dbReference>
<dbReference type="SUPFAM" id="SSF46785">
    <property type="entry name" value="Winged helix' DNA-binding domain"/>
    <property type="match status" value="1"/>
</dbReference>
<evidence type="ECO:0000256" key="2">
    <source>
        <dbReference type="ARBA" id="ARBA00023306"/>
    </source>
</evidence>
<dbReference type="Gene3D" id="1.10.10.1420">
    <property type="entry name" value="DNA replication factor Cdt1, C-terminal WH domain"/>
    <property type="match status" value="1"/>
</dbReference>
<dbReference type="GO" id="GO:0003677">
    <property type="term" value="F:DNA binding"/>
    <property type="evidence" value="ECO:0007669"/>
    <property type="project" value="InterPro"/>
</dbReference>
<evidence type="ECO:0000313" key="6">
    <source>
        <dbReference type="Proteomes" id="UP001055439"/>
    </source>
</evidence>
<dbReference type="GO" id="GO:0071163">
    <property type="term" value="P:DNA replication preinitiation complex assembly"/>
    <property type="evidence" value="ECO:0007669"/>
    <property type="project" value="InterPro"/>
</dbReference>
<keyword evidence="2" id="KW-0131">Cell cycle</keyword>
<proteinExistence type="inferred from homology"/>
<keyword evidence="6" id="KW-1185">Reference proteome</keyword>
<dbReference type="GO" id="GO:0070182">
    <property type="term" value="F:DNA polymerase binding"/>
    <property type="evidence" value="ECO:0007669"/>
    <property type="project" value="TreeGrafter"/>
</dbReference>
<name>A0A9E7F2X6_9LILI</name>
<evidence type="ECO:0000313" key="5">
    <source>
        <dbReference type="EMBL" id="URD88509.1"/>
    </source>
</evidence>
<comment type="similarity">
    <text evidence="1">Belongs to the Cdt1 family.</text>
</comment>
<evidence type="ECO:0000256" key="3">
    <source>
        <dbReference type="SAM" id="MobiDB-lite"/>
    </source>
</evidence>
<dbReference type="Pfam" id="PF16679">
    <property type="entry name" value="CDT1_C"/>
    <property type="match status" value="1"/>
</dbReference>
<evidence type="ECO:0000259" key="4">
    <source>
        <dbReference type="SMART" id="SM01075"/>
    </source>
</evidence>
<dbReference type="EMBL" id="CP097504">
    <property type="protein sequence ID" value="URD88509.1"/>
    <property type="molecule type" value="Genomic_DNA"/>
</dbReference>
<dbReference type="PANTHER" id="PTHR28637:SF13">
    <property type="entry name" value="EXPRESSED PROTEIN"/>
    <property type="match status" value="1"/>
</dbReference>
<feature type="region of interest" description="Disordered" evidence="3">
    <location>
        <begin position="76"/>
        <end position="101"/>
    </location>
</feature>
<dbReference type="GO" id="GO:0005634">
    <property type="term" value="C:nucleus"/>
    <property type="evidence" value="ECO:0007669"/>
    <property type="project" value="TreeGrafter"/>
</dbReference>
<dbReference type="Proteomes" id="UP001055439">
    <property type="component" value="Chromosome 2"/>
</dbReference>
<feature type="region of interest" description="Disordered" evidence="3">
    <location>
        <begin position="1"/>
        <end position="62"/>
    </location>
</feature>
<dbReference type="InterPro" id="IPR014939">
    <property type="entry name" value="CDT1_Gemini-bd-like"/>
</dbReference>
<dbReference type="GO" id="GO:0000278">
    <property type="term" value="P:mitotic cell cycle"/>
    <property type="evidence" value="ECO:0007669"/>
    <property type="project" value="TreeGrafter"/>
</dbReference>
<evidence type="ECO:0000256" key="1">
    <source>
        <dbReference type="ARBA" id="ARBA00008356"/>
    </source>
</evidence>
<dbReference type="OrthoDB" id="341730at2759"/>
<dbReference type="SMART" id="SM01075">
    <property type="entry name" value="CDT1"/>
    <property type="match status" value="1"/>
</dbReference>
<feature type="region of interest" description="Disordered" evidence="3">
    <location>
        <begin position="360"/>
        <end position="394"/>
    </location>
</feature>
<dbReference type="GO" id="GO:0030174">
    <property type="term" value="P:regulation of DNA-templated DNA replication initiation"/>
    <property type="evidence" value="ECO:0007669"/>
    <property type="project" value="InterPro"/>
</dbReference>
<feature type="region of interest" description="Disordered" evidence="3">
    <location>
        <begin position="305"/>
        <end position="344"/>
    </location>
</feature>
<organism evidence="5 6">
    <name type="scientific">Musa troglodytarum</name>
    <name type="common">fe'i banana</name>
    <dbReference type="NCBI Taxonomy" id="320322"/>
    <lineage>
        <taxon>Eukaryota</taxon>
        <taxon>Viridiplantae</taxon>
        <taxon>Streptophyta</taxon>
        <taxon>Embryophyta</taxon>
        <taxon>Tracheophyta</taxon>
        <taxon>Spermatophyta</taxon>
        <taxon>Magnoliopsida</taxon>
        <taxon>Liliopsida</taxon>
        <taxon>Zingiberales</taxon>
        <taxon>Musaceae</taxon>
        <taxon>Musa</taxon>
    </lineage>
</organism>
<gene>
    <name evidence="5" type="ORF">MUK42_27406</name>
</gene>
<dbReference type="InterPro" id="IPR036390">
    <property type="entry name" value="WH_DNA-bd_sf"/>
</dbReference>
<sequence>MEDEGCKMNTPTKLRSGVTLPVMSNKKDSGSESLEDMKIDEKQGLGCSLATPTPEKPEWSSKARVISSLSRKQLAEDLTNEEPIEQNGLLHGQKKEDKSDELPENYQILAELFSRLETSTRLLGLRKLLPTFRNICTQVEVLMRRKILYSHIAQMKYIFPEAIQTEKILVHDKESLLVIPDMKITLLKEAADHNSYSCQSASVALCKTFRARLLDFFITHPEGTDIPEAELPEPFTQRSHSLPLELLPENSCIEPPEISAELGFLSNSSLLPSSFKRQFSKKGVISETHTTQVLAAPVSFKSTSSCDVAKEGSSPPKFDSLSSGLTKKSSADMTSKSDSPMISQYFHSTPVKGALQLGEMTDTPSQQTPKRPVPTPHEKLTTESEESVDEARLTTSARRSLIYSTNMEETVKGSVINTSEKCMVAEYSSHEAPSTRRYLWEEETGKSCTHLVDMVHNLTAANSEDKLVQMGDRKHNEMLAGLSETFDAICFISRSINCSIITKEELLHKILSNNLEIEETREAEEHLSLLERLLPDWISKKAASNGQHFYRQVISNQVIRIIIEQTSDREALRTKLLEAL</sequence>
<dbReference type="AlphaFoldDB" id="A0A9E7F2X6"/>
<protein>
    <submittedName>
        <fullName evidence="5">CDT1</fullName>
    </submittedName>
</protein>